<sequence length="153" mass="17668">MCNGEMPELQRCREKVNKASKETGEMTSQTPDVCGIHNTKEVMPESKRQFVPNKVEYLIKTVLDAYLHKVDYDPVRCSKLAEIICSVIKEKTKEFHFDRYKLIVQVYVGQDNEQSVQLASRSLWNTKTDMFAAATYRNNSLYAIALVYGLYLE</sequence>
<comment type="similarity">
    <text evidence="1">Belongs to the dynein light chain Tctex-type family.</text>
</comment>
<evidence type="ECO:0000313" key="3">
    <source>
        <dbReference type="Proteomes" id="UP001208570"/>
    </source>
</evidence>
<proteinExistence type="inferred from homology"/>
<protein>
    <submittedName>
        <fullName evidence="2">Uncharacterized protein</fullName>
    </submittedName>
</protein>
<dbReference type="PANTHER" id="PTHR21255">
    <property type="entry name" value="T-COMPLEX-ASSOCIATED-TESTIS-EXPRESSED 1/ DYNEIN LIGHT CHAIN"/>
    <property type="match status" value="1"/>
</dbReference>
<dbReference type="InterPro" id="IPR005334">
    <property type="entry name" value="Tctex-1-like"/>
</dbReference>
<dbReference type="EMBL" id="JAODUP010001383">
    <property type="protein sequence ID" value="KAK2140352.1"/>
    <property type="molecule type" value="Genomic_DNA"/>
</dbReference>
<dbReference type="Pfam" id="PF03645">
    <property type="entry name" value="Tctex-1"/>
    <property type="match status" value="1"/>
</dbReference>
<evidence type="ECO:0000256" key="1">
    <source>
        <dbReference type="ARBA" id="ARBA00005361"/>
    </source>
</evidence>
<dbReference type="GO" id="GO:0005737">
    <property type="term" value="C:cytoplasm"/>
    <property type="evidence" value="ECO:0007669"/>
    <property type="project" value="TreeGrafter"/>
</dbReference>
<name>A0AAD9ISW3_9ANNE</name>
<accession>A0AAD9ISW3</accession>
<reference evidence="2" key="1">
    <citation type="journal article" date="2023" name="Mol. Biol. Evol.">
        <title>Third-Generation Sequencing Reveals the Adaptive Role of the Epigenome in Three Deep-Sea Polychaetes.</title>
        <authorList>
            <person name="Perez M."/>
            <person name="Aroh O."/>
            <person name="Sun Y."/>
            <person name="Lan Y."/>
            <person name="Juniper S.K."/>
            <person name="Young C.R."/>
            <person name="Angers B."/>
            <person name="Qian P.Y."/>
        </authorList>
    </citation>
    <scope>NUCLEOTIDE SEQUENCE</scope>
    <source>
        <strain evidence="2">P08H-3</strain>
    </source>
</reference>
<dbReference type="Proteomes" id="UP001208570">
    <property type="component" value="Unassembled WGS sequence"/>
</dbReference>
<dbReference type="InterPro" id="IPR038586">
    <property type="entry name" value="Tctex-1-like_sf"/>
</dbReference>
<organism evidence="2 3">
    <name type="scientific">Paralvinella palmiformis</name>
    <dbReference type="NCBI Taxonomy" id="53620"/>
    <lineage>
        <taxon>Eukaryota</taxon>
        <taxon>Metazoa</taxon>
        <taxon>Spiralia</taxon>
        <taxon>Lophotrochozoa</taxon>
        <taxon>Annelida</taxon>
        <taxon>Polychaeta</taxon>
        <taxon>Sedentaria</taxon>
        <taxon>Canalipalpata</taxon>
        <taxon>Terebellida</taxon>
        <taxon>Terebelliformia</taxon>
        <taxon>Alvinellidae</taxon>
        <taxon>Paralvinella</taxon>
    </lineage>
</organism>
<dbReference type="GO" id="GO:0005868">
    <property type="term" value="C:cytoplasmic dynein complex"/>
    <property type="evidence" value="ECO:0007669"/>
    <property type="project" value="TreeGrafter"/>
</dbReference>
<keyword evidence="3" id="KW-1185">Reference proteome</keyword>
<dbReference type="Gene3D" id="3.30.1140.40">
    <property type="entry name" value="Tctex-1"/>
    <property type="match status" value="1"/>
</dbReference>
<evidence type="ECO:0000313" key="2">
    <source>
        <dbReference type="EMBL" id="KAK2140352.1"/>
    </source>
</evidence>
<dbReference type="GO" id="GO:0045505">
    <property type="term" value="F:dynein intermediate chain binding"/>
    <property type="evidence" value="ECO:0007669"/>
    <property type="project" value="TreeGrafter"/>
</dbReference>
<comment type="caution">
    <text evidence="2">The sequence shown here is derived from an EMBL/GenBank/DDBJ whole genome shotgun (WGS) entry which is preliminary data.</text>
</comment>
<dbReference type="PANTHER" id="PTHR21255:SF65">
    <property type="entry name" value="TCTEX1 DOMAIN-CONTAINING PROTEIN 2"/>
    <property type="match status" value="1"/>
</dbReference>
<dbReference type="CDD" id="cd21451">
    <property type="entry name" value="DLC-like_TCTEX1D"/>
    <property type="match status" value="1"/>
</dbReference>
<gene>
    <name evidence="2" type="ORF">LSH36_1384g00032</name>
</gene>
<dbReference type="AlphaFoldDB" id="A0AAD9ISW3"/>
<dbReference type="GO" id="GO:0007018">
    <property type="term" value="P:microtubule-based movement"/>
    <property type="evidence" value="ECO:0007669"/>
    <property type="project" value="TreeGrafter"/>
</dbReference>